<dbReference type="EMBL" id="LCRB01000001">
    <property type="protein sequence ID" value="KKW27194.1"/>
    <property type="molecule type" value="Genomic_DNA"/>
</dbReference>
<protein>
    <submittedName>
        <fullName evidence="2">Uncharacterized protein</fullName>
    </submittedName>
</protein>
<reference evidence="2 3" key="1">
    <citation type="journal article" date="2015" name="Nature">
        <title>rRNA introns, odd ribosomes, and small enigmatic genomes across a large radiation of phyla.</title>
        <authorList>
            <person name="Brown C.T."/>
            <person name="Hug L.A."/>
            <person name="Thomas B.C."/>
            <person name="Sharon I."/>
            <person name="Castelle C.J."/>
            <person name="Singh A."/>
            <person name="Wilkins M.J."/>
            <person name="Williams K.H."/>
            <person name="Banfield J.F."/>
        </authorList>
    </citation>
    <scope>NUCLEOTIDE SEQUENCE [LARGE SCALE GENOMIC DNA]</scope>
</reference>
<dbReference type="AlphaFoldDB" id="A0A0G2A4N0"/>
<feature type="compositionally biased region" description="Basic and acidic residues" evidence="1">
    <location>
        <begin position="53"/>
        <end position="80"/>
    </location>
</feature>
<dbReference type="Proteomes" id="UP000034913">
    <property type="component" value="Unassembled WGS sequence"/>
</dbReference>
<evidence type="ECO:0000256" key="1">
    <source>
        <dbReference type="SAM" id="MobiDB-lite"/>
    </source>
</evidence>
<feature type="compositionally biased region" description="Basic and acidic residues" evidence="1">
    <location>
        <begin position="93"/>
        <end position="115"/>
    </location>
</feature>
<organism evidence="2 3">
    <name type="scientific">candidate division Kazan bacterium GW2011_GWB1_52_7</name>
    <dbReference type="NCBI Taxonomy" id="1620414"/>
    <lineage>
        <taxon>Bacteria</taxon>
        <taxon>Bacteria division Kazan-3B-28</taxon>
    </lineage>
</organism>
<accession>A0A0G2A4N0</accession>
<feature type="region of interest" description="Disordered" evidence="1">
    <location>
        <begin position="1"/>
        <end position="115"/>
    </location>
</feature>
<evidence type="ECO:0000313" key="3">
    <source>
        <dbReference type="Proteomes" id="UP000034913"/>
    </source>
</evidence>
<proteinExistence type="predicted"/>
<sequence length="417" mass="47599">MRNSFERPPGEQPNDPSGKEGESSPRLNWGSNSEDTAKHLAKSVAGWAQRQLENLRAEEQRHEQEHQNRSEVKKQVRETEQAGQERQSKIRTAKQEYQKRLKEESAKFHETPQEYRAQEQEIKGMSQAELDAHTEKYNRNREALNDIYDQYYRPKEVKNADKSKQLVTDIIPKYQRILDKAFAGDFHRVMNDENYAKELAQRLQVREFLYAEQVGKVREAELGKSQVKVVIQEGEKPDWKLETEEAKIKHFQKRREETIKALASAPKGEFANRLNETMADLNRLFDDKGEPKVIDSPDKLQDLARKVNELIGINNLLEEHLNASLEQTIGAIQKIGGEWAGPENRGVLRDLLTEFVEDKTSAERLIGTIATLGGLTDEVSQNRLKSVLSAHLMTVADLTNELRKRPGTGPAANQAAA</sequence>
<gene>
    <name evidence="2" type="ORF">VF00_C0001G0129</name>
</gene>
<evidence type="ECO:0000313" key="2">
    <source>
        <dbReference type="EMBL" id="KKW27194.1"/>
    </source>
</evidence>
<name>A0A0G2A4N0_UNCK3</name>
<feature type="compositionally biased region" description="Polar residues" evidence="1">
    <location>
        <begin position="25"/>
        <end position="34"/>
    </location>
</feature>
<comment type="caution">
    <text evidence="2">The sequence shown here is derived from an EMBL/GenBank/DDBJ whole genome shotgun (WGS) entry which is preliminary data.</text>
</comment>